<sequence length="1113" mass="121031">MMHECSVPEQLRYCEALRYVEDSTLARLCLGMKTVNIAAGHTIKPWHDFPLSLVLVVKGTITVTVSGLANLPFHVDPEHEPGNSSSPEAFKTINPGCFLNSTCQLLSALLGTEVSLRDPYTNIVGAKVRFSASTDVAVCVIPLTELGGRCVPEDVGGPVAQALLRKIYFVAFRYAKSHFSLHDQVLRCETQLNKLVNSVPILDGLSPTSLDLPVDSSFTATLQSPDSGPALVNAGLSNGINATSLSGPIANHTSEAFLNTPNLGLMPRERRRSFLRLQTVTPPTPVSGDADARSFFCFSPSALSYTERKEKAFILHSSEDESDILAKKTFVAQTLFRVLDGEASGPRGQEVASIGFSDAVASIKILSFKANACLAHENERYPGFFVLLQGQVNALYSKAEPSKSTEKNSTEASGEQQVAFTLGQPSLIGYSCMVTNNRSMFSFRAVTPAIVGFLPRASVHKLVEERPGVMLKMGHRMLSVLSPILSLTDFALDWSTFKAGQEIYRKGDPSDSIYFVFTGRVRTVEDIAGSDEKRVKEVGSGKSFGALDLYTGNRRQSAVLATRRSEIVRLQKSSYQALVNCCPSVAFSIWDNILRNAPDIIRGGKSLQSDARSRRFRTIAVLPLSAEVPVDRFVSLLSTALVDVGVYSHDEVMQVRSELIINSVGKSVFSDAGNIQLEDYLAHLQENVELSILPGDHSVDSTWNDICIANADCIILVGLDDSDPVVSPVELRLEKSGSMAQRMLALIESDEQPEPTPVTKSWIENRPWILQGSYIMRVRTNPLSSTKDFERFARRLSGRAIAVVFGGGGARGFAHLGALKAFEEEGIPIDIIGGTSMGAFVGGLYATTASQTRAYQAAKSFSEKSRWYNYLADATAPVLAATSGSYLSSTVASAIGETFVSSDARLTFYCNVTNLSNGCQSHIMYPQARPLWQMIRASMGVPGVFPPFAMQGRGDLLVDGCFSANVPVFPALALGAEVVFAFDVSETPVPPAQELTRCVSGWRLASQLFLQCCCGRRRKNQDPGGEVVAYTNTGGTLTVPRILSLLSFSTNMNELRAIKETPECFYNRPPVGHIGAFAMDRIDEAQELGYRNAKLWLEELRNQGNLGHLALSK</sequence>
<dbReference type="InterPro" id="IPR014710">
    <property type="entry name" value="RmlC-like_jellyroll"/>
</dbReference>
<dbReference type="PANTHER" id="PTHR14226">
    <property type="entry name" value="NEUROPATHY TARGET ESTERASE/SWISS CHEESE D.MELANOGASTER"/>
    <property type="match status" value="1"/>
</dbReference>
<dbReference type="SUPFAM" id="SSF52151">
    <property type="entry name" value="FabD/lysophospholipase-like"/>
    <property type="match status" value="1"/>
</dbReference>
<comment type="caution">
    <text evidence="17">The sequence shown here is derived from an EMBL/GenBank/DDBJ whole genome shotgun (WGS) entry which is preliminary data.</text>
</comment>
<dbReference type="PROSITE" id="PS50042">
    <property type="entry name" value="CNMP_BINDING_3"/>
    <property type="match status" value="1"/>
</dbReference>
<dbReference type="GO" id="GO:0005789">
    <property type="term" value="C:endoplasmic reticulum membrane"/>
    <property type="evidence" value="ECO:0007669"/>
    <property type="project" value="UniProtKB-SubCell"/>
</dbReference>
<dbReference type="EC" id="3.1.1.5" evidence="3 14"/>
<evidence type="ECO:0000256" key="4">
    <source>
        <dbReference type="ARBA" id="ARBA00018317"/>
    </source>
</evidence>
<dbReference type="GO" id="GO:0046470">
    <property type="term" value="P:phosphatidylcholine metabolic process"/>
    <property type="evidence" value="ECO:0007669"/>
    <property type="project" value="InterPro"/>
</dbReference>
<reference evidence="17 18" key="1">
    <citation type="submission" date="2017-06" db="EMBL/GenBank/DDBJ databases">
        <title>Genome of Fusarium nygamai isolate CS10214.</title>
        <authorList>
            <person name="Gardiner D.M."/>
            <person name="Obanor F."/>
            <person name="Kazan K."/>
        </authorList>
    </citation>
    <scope>NUCLEOTIDE SEQUENCE [LARGE SCALE GENOMIC DNA]</scope>
    <source>
        <strain evidence="17 18">CS10214</strain>
    </source>
</reference>
<feature type="short sequence motif" description="GXSXG" evidence="13">
    <location>
        <begin position="834"/>
        <end position="838"/>
    </location>
</feature>
<dbReference type="InterPro" id="IPR001423">
    <property type="entry name" value="LysoPLipase_patatin_CS"/>
</dbReference>
<accession>A0A2K0WN55</accession>
<dbReference type="Pfam" id="PF24179">
    <property type="entry name" value="NTE_Ploop"/>
    <property type="match status" value="1"/>
</dbReference>
<keyword evidence="5" id="KW-0812">Transmembrane</keyword>
<dbReference type="PANTHER" id="PTHR14226:SF29">
    <property type="entry name" value="NEUROPATHY TARGET ESTERASE SWS"/>
    <property type="match status" value="1"/>
</dbReference>
<evidence type="ECO:0000256" key="11">
    <source>
        <dbReference type="ARBA" id="ARBA00024965"/>
    </source>
</evidence>
<feature type="active site" description="Proton acceptor" evidence="13">
    <location>
        <position position="959"/>
    </location>
</feature>
<evidence type="ECO:0000256" key="8">
    <source>
        <dbReference type="ARBA" id="ARBA00022989"/>
    </source>
</evidence>
<evidence type="ECO:0000313" key="17">
    <source>
        <dbReference type="EMBL" id="PNP83700.1"/>
    </source>
</evidence>
<keyword evidence="9 13" id="KW-0443">Lipid metabolism</keyword>
<evidence type="ECO:0000256" key="5">
    <source>
        <dbReference type="ARBA" id="ARBA00022692"/>
    </source>
</evidence>
<evidence type="ECO:0000256" key="13">
    <source>
        <dbReference type="PROSITE-ProRule" id="PRU01161"/>
    </source>
</evidence>
<keyword evidence="10" id="KW-0472">Membrane</keyword>
<evidence type="ECO:0000256" key="10">
    <source>
        <dbReference type="ARBA" id="ARBA00023136"/>
    </source>
</evidence>
<evidence type="ECO:0000256" key="14">
    <source>
        <dbReference type="RuleBase" id="RU362043"/>
    </source>
</evidence>
<feature type="domain" description="PNPLA" evidence="16">
    <location>
        <begin position="803"/>
        <end position="972"/>
    </location>
</feature>
<dbReference type="InterPro" id="IPR000595">
    <property type="entry name" value="cNMP-bd_dom"/>
</dbReference>
<organism evidence="17 18">
    <name type="scientific">Gibberella nygamai</name>
    <name type="common">Bean root rot disease fungus</name>
    <name type="synonym">Fusarium nygamai</name>
    <dbReference type="NCBI Taxonomy" id="42673"/>
    <lineage>
        <taxon>Eukaryota</taxon>
        <taxon>Fungi</taxon>
        <taxon>Dikarya</taxon>
        <taxon>Ascomycota</taxon>
        <taxon>Pezizomycotina</taxon>
        <taxon>Sordariomycetes</taxon>
        <taxon>Hypocreomycetidae</taxon>
        <taxon>Hypocreales</taxon>
        <taxon>Nectriaceae</taxon>
        <taxon>Fusarium</taxon>
        <taxon>Fusarium fujikuroi species complex</taxon>
    </lineage>
</organism>
<dbReference type="SMART" id="SM00100">
    <property type="entry name" value="cNMP"/>
    <property type="match status" value="2"/>
</dbReference>
<evidence type="ECO:0000256" key="2">
    <source>
        <dbReference type="ARBA" id="ARBA00006636"/>
    </source>
</evidence>
<evidence type="ECO:0000256" key="12">
    <source>
        <dbReference type="ARBA" id="ARBA00049531"/>
    </source>
</evidence>
<keyword evidence="8" id="KW-1133">Transmembrane helix</keyword>
<dbReference type="InterPro" id="IPR050301">
    <property type="entry name" value="NTE"/>
</dbReference>
<proteinExistence type="inferred from homology"/>
<feature type="active site" description="Nucleophile" evidence="13">
    <location>
        <position position="836"/>
    </location>
</feature>
<dbReference type="PROSITE" id="PS51635">
    <property type="entry name" value="PNPLA"/>
    <property type="match status" value="1"/>
</dbReference>
<dbReference type="EMBL" id="MTQA01000048">
    <property type="protein sequence ID" value="PNP83700.1"/>
    <property type="molecule type" value="Genomic_DNA"/>
</dbReference>
<evidence type="ECO:0000259" key="15">
    <source>
        <dbReference type="PROSITE" id="PS50042"/>
    </source>
</evidence>
<feature type="short sequence motif" description="GXGXXG" evidence="13">
    <location>
        <begin position="807"/>
        <end position="812"/>
    </location>
</feature>
<dbReference type="OrthoDB" id="421051at2759"/>
<name>A0A2K0WN55_GIBNY</name>
<dbReference type="GO" id="GO:0004622">
    <property type="term" value="F:phosphatidylcholine lysophospholipase activity"/>
    <property type="evidence" value="ECO:0007669"/>
    <property type="project" value="UniProtKB-EC"/>
</dbReference>
<comment type="similarity">
    <text evidence="2 14">Belongs to the NTE family.</text>
</comment>
<feature type="domain" description="Cyclic nucleotide-binding" evidence="15">
    <location>
        <begin position="491"/>
        <end position="596"/>
    </location>
</feature>
<dbReference type="InterPro" id="IPR002641">
    <property type="entry name" value="PNPLA_dom"/>
</dbReference>
<keyword evidence="14" id="KW-0256">Endoplasmic reticulum</keyword>
<protein>
    <recommendedName>
        <fullName evidence="4 14">Lysophospholipase NTE1</fullName>
        <ecNumber evidence="3 14">3.1.1.5</ecNumber>
    </recommendedName>
    <alternativeName>
        <fullName evidence="14">Intracellular phospholipase B</fullName>
    </alternativeName>
</protein>
<dbReference type="CDD" id="cd00038">
    <property type="entry name" value="CAP_ED"/>
    <property type="match status" value="2"/>
</dbReference>
<dbReference type="Proteomes" id="UP000236664">
    <property type="component" value="Unassembled WGS sequence"/>
</dbReference>
<comment type="function">
    <text evidence="11">Intracellular phospholipase B that catalyzes the double deacylation of phosphatidylcholine (PC) to glycerophosphocholine (GroPCho). Plays an important role in membrane lipid homeostasis. Responsible for the rapid PC turnover in response to inositol, elevated temperatures, or when choline is present in the growth medium.</text>
</comment>
<comment type="caution">
    <text evidence="13">Lacks conserved residue(s) required for the propagation of feature annotation.</text>
</comment>
<evidence type="ECO:0000256" key="6">
    <source>
        <dbReference type="ARBA" id="ARBA00022801"/>
    </source>
</evidence>
<evidence type="ECO:0000313" key="18">
    <source>
        <dbReference type="Proteomes" id="UP000236664"/>
    </source>
</evidence>
<dbReference type="AlphaFoldDB" id="A0A2K0WN55"/>
<evidence type="ECO:0000259" key="16">
    <source>
        <dbReference type="PROSITE" id="PS51635"/>
    </source>
</evidence>
<keyword evidence="18" id="KW-1185">Reference proteome</keyword>
<evidence type="ECO:0000256" key="3">
    <source>
        <dbReference type="ARBA" id="ARBA00013274"/>
    </source>
</evidence>
<evidence type="ECO:0000256" key="7">
    <source>
        <dbReference type="ARBA" id="ARBA00022963"/>
    </source>
</evidence>
<keyword evidence="7 13" id="KW-0442">Lipid degradation</keyword>
<dbReference type="Gene3D" id="3.40.1090.10">
    <property type="entry name" value="Cytosolic phospholipase A2 catalytic domain"/>
    <property type="match status" value="2"/>
</dbReference>
<dbReference type="Pfam" id="PF00027">
    <property type="entry name" value="cNMP_binding"/>
    <property type="match status" value="2"/>
</dbReference>
<comment type="catalytic activity">
    <reaction evidence="12 14">
        <text>a 1-acyl-sn-glycero-3-phosphocholine + H2O = sn-glycerol 3-phosphocholine + a fatty acid + H(+)</text>
        <dbReference type="Rhea" id="RHEA:15177"/>
        <dbReference type="ChEBI" id="CHEBI:15377"/>
        <dbReference type="ChEBI" id="CHEBI:15378"/>
        <dbReference type="ChEBI" id="CHEBI:16870"/>
        <dbReference type="ChEBI" id="CHEBI:28868"/>
        <dbReference type="ChEBI" id="CHEBI:58168"/>
        <dbReference type="EC" id="3.1.1.5"/>
    </reaction>
</comment>
<dbReference type="InterPro" id="IPR018490">
    <property type="entry name" value="cNMP-bd_dom_sf"/>
</dbReference>
<dbReference type="Pfam" id="PF01734">
    <property type="entry name" value="Patatin"/>
    <property type="match status" value="1"/>
</dbReference>
<dbReference type="STRING" id="42673.A0A2K0WN55"/>
<comment type="subcellular location">
    <subcellularLocation>
        <location evidence="14">Endoplasmic reticulum membrane</location>
    </subcellularLocation>
    <subcellularLocation>
        <location evidence="1">Membrane</location>
    </subcellularLocation>
</comment>
<dbReference type="InterPro" id="IPR016035">
    <property type="entry name" value="Acyl_Trfase/lysoPLipase"/>
</dbReference>
<keyword evidence="6 13" id="KW-0378">Hydrolase</keyword>
<evidence type="ECO:0000256" key="9">
    <source>
        <dbReference type="ARBA" id="ARBA00023098"/>
    </source>
</evidence>
<dbReference type="SUPFAM" id="SSF51206">
    <property type="entry name" value="cAMP-binding domain-like"/>
    <property type="match status" value="2"/>
</dbReference>
<dbReference type="PROSITE" id="PS01237">
    <property type="entry name" value="UPF0028"/>
    <property type="match status" value="1"/>
</dbReference>
<dbReference type="InterPro" id="IPR056556">
    <property type="entry name" value="NTE1_P-loop_dom"/>
</dbReference>
<evidence type="ECO:0000256" key="1">
    <source>
        <dbReference type="ARBA" id="ARBA00004370"/>
    </source>
</evidence>
<dbReference type="GO" id="GO:0016042">
    <property type="term" value="P:lipid catabolic process"/>
    <property type="evidence" value="ECO:0007669"/>
    <property type="project" value="UniProtKB-UniRule"/>
</dbReference>
<gene>
    <name evidence="17" type="ORF">FNYG_02917</name>
</gene>
<dbReference type="Gene3D" id="2.60.120.10">
    <property type="entry name" value="Jelly Rolls"/>
    <property type="match status" value="2"/>
</dbReference>